<name>A0A835HF36_9MAGN</name>
<dbReference type="InterPro" id="IPR040256">
    <property type="entry name" value="At4g02000-like"/>
</dbReference>
<accession>A0A835HF36</accession>
<organism evidence="2 3">
    <name type="scientific">Coptis chinensis</name>
    <dbReference type="NCBI Taxonomy" id="261450"/>
    <lineage>
        <taxon>Eukaryota</taxon>
        <taxon>Viridiplantae</taxon>
        <taxon>Streptophyta</taxon>
        <taxon>Embryophyta</taxon>
        <taxon>Tracheophyta</taxon>
        <taxon>Spermatophyta</taxon>
        <taxon>Magnoliopsida</taxon>
        <taxon>Ranunculales</taxon>
        <taxon>Ranunculaceae</taxon>
        <taxon>Coptidoideae</taxon>
        <taxon>Coptis</taxon>
    </lineage>
</organism>
<reference evidence="2 3" key="1">
    <citation type="submission" date="2020-10" db="EMBL/GenBank/DDBJ databases">
        <title>The Coptis chinensis genome and diversification of protoberbering-type alkaloids.</title>
        <authorList>
            <person name="Wang B."/>
            <person name="Shu S."/>
            <person name="Song C."/>
            <person name="Liu Y."/>
        </authorList>
    </citation>
    <scope>NUCLEOTIDE SEQUENCE [LARGE SCALE GENOMIC DNA]</scope>
    <source>
        <strain evidence="2">HL-2020</strain>
        <tissue evidence="2">Leaf</tissue>
    </source>
</reference>
<dbReference type="Pfam" id="PF14111">
    <property type="entry name" value="DUF4283"/>
    <property type="match status" value="1"/>
</dbReference>
<dbReference type="OrthoDB" id="1939300at2759"/>
<evidence type="ECO:0000259" key="1">
    <source>
        <dbReference type="Pfam" id="PF14111"/>
    </source>
</evidence>
<dbReference type="InterPro" id="IPR025558">
    <property type="entry name" value="DUF4283"/>
</dbReference>
<dbReference type="Proteomes" id="UP000631114">
    <property type="component" value="Unassembled WGS sequence"/>
</dbReference>
<protein>
    <recommendedName>
        <fullName evidence="1">DUF4283 domain-containing protein</fullName>
    </recommendedName>
</protein>
<sequence length="422" mass="48943">MHPSQGSMHPDMATSRDVLSYDVRLIIPITREFLPHTCADWIHDPTLTNVNDSYYARFKLILEEYHIDFWNHVCVKMFSGLPLLFFRIFNDGVLEIEEEILEHGAKEWEDKIVGFFLYSIVKTQVEKKWNLKGQLDISLDGDMFYFGFHNLEDRDYVLDEGSFHMMGKLFIIRKWTREIEDSRGSIKNVPLWVKFHKVPKQLWNATGLSKIASTIGKPLFMDKNTEEKMMLSFARVCVEIDATKELPTTLQIRIRSSKIATVEFQYPLKPLICTECKMLGHATTKCKPTSPPLYKPRVVPRAEPDTNNVNKPSKWRHVKTIWRKKNSNSHVGVDQALNGNMQEMHARLCTVVETEDNLFESPPVLENQRYHMYEALVDTSEDDYTHVIDGEDSNEKEIESVFKDHIVPDITNTVEGISSQTI</sequence>
<evidence type="ECO:0000313" key="3">
    <source>
        <dbReference type="Proteomes" id="UP000631114"/>
    </source>
</evidence>
<dbReference type="PANTHER" id="PTHR31286:SF180">
    <property type="entry name" value="OS10G0362600 PROTEIN"/>
    <property type="match status" value="1"/>
</dbReference>
<dbReference type="EMBL" id="JADFTS010000007">
    <property type="protein sequence ID" value="KAF9599390.1"/>
    <property type="molecule type" value="Genomic_DNA"/>
</dbReference>
<gene>
    <name evidence="2" type="ORF">IFM89_036947</name>
</gene>
<comment type="caution">
    <text evidence="2">The sequence shown here is derived from an EMBL/GenBank/DDBJ whole genome shotgun (WGS) entry which is preliminary data.</text>
</comment>
<keyword evidence="3" id="KW-1185">Reference proteome</keyword>
<dbReference type="PANTHER" id="PTHR31286">
    <property type="entry name" value="GLYCINE-RICH CELL WALL STRUCTURAL PROTEIN 1.8-LIKE"/>
    <property type="match status" value="1"/>
</dbReference>
<proteinExistence type="predicted"/>
<feature type="domain" description="DUF4283" evidence="1">
    <location>
        <begin position="106"/>
        <end position="178"/>
    </location>
</feature>
<evidence type="ECO:0000313" key="2">
    <source>
        <dbReference type="EMBL" id="KAF9599390.1"/>
    </source>
</evidence>
<dbReference type="AlphaFoldDB" id="A0A835HF36"/>